<evidence type="ECO:0000313" key="3">
    <source>
        <dbReference type="Proteomes" id="UP000663671"/>
    </source>
</evidence>
<dbReference type="AlphaFoldDB" id="A0A8A1M056"/>
<dbReference type="VEuPathDB" id="FungiDB:I7I51_08355"/>
<name>A0A8A1M056_AJECA</name>
<feature type="region of interest" description="Disordered" evidence="1">
    <location>
        <begin position="102"/>
        <end position="121"/>
    </location>
</feature>
<accession>A0A8A1M056</accession>
<proteinExistence type="predicted"/>
<evidence type="ECO:0000256" key="1">
    <source>
        <dbReference type="SAM" id="MobiDB-lite"/>
    </source>
</evidence>
<evidence type="ECO:0000313" key="2">
    <source>
        <dbReference type="EMBL" id="QSS58925.1"/>
    </source>
</evidence>
<organism evidence="2 3">
    <name type="scientific">Ajellomyces capsulatus</name>
    <name type="common">Darling's disease fungus</name>
    <name type="synonym">Histoplasma capsulatum</name>
    <dbReference type="NCBI Taxonomy" id="5037"/>
    <lineage>
        <taxon>Eukaryota</taxon>
        <taxon>Fungi</taxon>
        <taxon>Dikarya</taxon>
        <taxon>Ascomycota</taxon>
        <taxon>Pezizomycotina</taxon>
        <taxon>Eurotiomycetes</taxon>
        <taxon>Eurotiomycetidae</taxon>
        <taxon>Onygenales</taxon>
        <taxon>Ajellomycetaceae</taxon>
        <taxon>Histoplasma</taxon>
    </lineage>
</organism>
<gene>
    <name evidence="2" type="ORF">I7I51_08355</name>
</gene>
<dbReference type="Proteomes" id="UP000663671">
    <property type="component" value="Chromosome 2"/>
</dbReference>
<protein>
    <submittedName>
        <fullName evidence="2">Uncharacterized protein</fullName>
    </submittedName>
</protein>
<sequence length="121" mass="11973">MPPAPANSSVGVDARAVAGMNTGVSAPGTDIDIPGPRECLAVSAAVMAVAAEAEGCWRENVRSAFIIPAGGEMEFDAVGTGGSVADFSLDTDMPVKAVQISSTGGAGSLHGTVKSGLSQRL</sequence>
<dbReference type="EMBL" id="CP069109">
    <property type="protein sequence ID" value="QSS58925.1"/>
    <property type="molecule type" value="Genomic_DNA"/>
</dbReference>
<reference evidence="2" key="1">
    <citation type="submission" date="2021-01" db="EMBL/GenBank/DDBJ databases">
        <title>Chromosome-level genome assembly of a human fungal pathogen reveals clustering of transcriptionally co-regulated genes.</title>
        <authorList>
            <person name="Voorhies M."/>
            <person name="Cohen S."/>
            <person name="Shea T.P."/>
            <person name="Petrus S."/>
            <person name="Munoz J.F."/>
            <person name="Poplawski S."/>
            <person name="Goldman W.E."/>
            <person name="Michael T."/>
            <person name="Cuomo C.A."/>
            <person name="Sil A."/>
            <person name="Beyhan S."/>
        </authorList>
    </citation>
    <scope>NUCLEOTIDE SEQUENCE</scope>
    <source>
        <strain evidence="2">WU24</strain>
    </source>
</reference>